<feature type="region of interest" description="Disordered" evidence="1">
    <location>
        <begin position="226"/>
        <end position="250"/>
    </location>
</feature>
<feature type="compositionally biased region" description="Basic residues" evidence="1">
    <location>
        <begin position="226"/>
        <end position="241"/>
    </location>
</feature>
<feature type="compositionally biased region" description="Basic and acidic residues" evidence="1">
    <location>
        <begin position="94"/>
        <end position="110"/>
    </location>
</feature>
<feature type="region of interest" description="Disordered" evidence="1">
    <location>
        <begin position="44"/>
        <end position="115"/>
    </location>
</feature>
<evidence type="ECO:0000256" key="1">
    <source>
        <dbReference type="SAM" id="MobiDB-lite"/>
    </source>
</evidence>
<dbReference type="EMBL" id="MHLP01000044">
    <property type="protein sequence ID" value="OGZ11031.1"/>
    <property type="molecule type" value="Genomic_DNA"/>
</dbReference>
<reference evidence="2 3" key="1">
    <citation type="journal article" date="2016" name="Nat. Commun.">
        <title>Thousands of microbial genomes shed light on interconnected biogeochemical processes in an aquifer system.</title>
        <authorList>
            <person name="Anantharaman K."/>
            <person name="Brown C.T."/>
            <person name="Hug L.A."/>
            <person name="Sharon I."/>
            <person name="Castelle C.J."/>
            <person name="Probst A.J."/>
            <person name="Thomas B.C."/>
            <person name="Singh A."/>
            <person name="Wilkins M.J."/>
            <person name="Karaoz U."/>
            <person name="Brodie E.L."/>
            <person name="Williams K.H."/>
            <person name="Hubbard S.S."/>
            <person name="Banfield J.F."/>
        </authorList>
    </citation>
    <scope>NUCLEOTIDE SEQUENCE [LARGE SCALE GENOMIC DNA]</scope>
</reference>
<accession>A0A1G2DDL3</accession>
<dbReference type="STRING" id="1798665.A2942_03415"/>
<name>A0A1G2DDL3_9BACT</name>
<dbReference type="AlphaFoldDB" id="A0A1G2DDL3"/>
<feature type="compositionally biased region" description="Low complexity" evidence="1">
    <location>
        <begin position="46"/>
        <end position="57"/>
    </location>
</feature>
<feature type="region of interest" description="Disordered" evidence="1">
    <location>
        <begin position="1"/>
        <end position="24"/>
    </location>
</feature>
<evidence type="ECO:0000313" key="3">
    <source>
        <dbReference type="Proteomes" id="UP000178534"/>
    </source>
</evidence>
<protein>
    <submittedName>
        <fullName evidence="2">Uncharacterized protein</fullName>
    </submittedName>
</protein>
<proteinExistence type="predicted"/>
<feature type="compositionally biased region" description="Basic and acidic residues" evidence="1">
    <location>
        <begin position="1"/>
        <end position="21"/>
    </location>
</feature>
<organism evidence="2 3">
    <name type="scientific">Candidatus Lloydbacteria bacterium RIFCSPLOWO2_01_FULL_50_20</name>
    <dbReference type="NCBI Taxonomy" id="1798665"/>
    <lineage>
        <taxon>Bacteria</taxon>
        <taxon>Candidatus Lloydiibacteriota</taxon>
    </lineage>
</organism>
<gene>
    <name evidence="2" type="ORF">A2942_03415</name>
</gene>
<sequence length="250" mass="27823">MTEQVRVTKRDGVPVGYHDDGPPMESPFAKLAALKKWQEAVSIADPPAVESSPPESAEGVELDSEAGRERTAEEDRQLVEEMVALLPPSSLPDEAMKNDRGESGEKDEPGTSRFSLEVPEGVSCDIGELFRLLDVANVTLPKRYWFYSVHEGKCGTATLRVVRSKGELVVLVVAVQDDIPEYVRELRMSGAEMTLEVLVHPERLGTDEMSLKAKKFAKLLAAIHRRKVRARSRNRHRKGAAKHQQQDQQS</sequence>
<feature type="compositionally biased region" description="Basic and acidic residues" evidence="1">
    <location>
        <begin position="65"/>
        <end position="79"/>
    </location>
</feature>
<dbReference type="Proteomes" id="UP000178534">
    <property type="component" value="Unassembled WGS sequence"/>
</dbReference>
<evidence type="ECO:0000313" key="2">
    <source>
        <dbReference type="EMBL" id="OGZ11031.1"/>
    </source>
</evidence>
<comment type="caution">
    <text evidence="2">The sequence shown here is derived from an EMBL/GenBank/DDBJ whole genome shotgun (WGS) entry which is preliminary data.</text>
</comment>